<keyword evidence="3" id="KW-0449">Lipoprotein</keyword>
<dbReference type="Gene3D" id="1.20.5.1230">
    <property type="entry name" value="Apolipoprotein A-I"/>
    <property type="match status" value="1"/>
</dbReference>
<feature type="compositionally biased region" description="Low complexity" evidence="1">
    <location>
        <begin position="979"/>
        <end position="1021"/>
    </location>
</feature>
<evidence type="ECO:0000256" key="1">
    <source>
        <dbReference type="SAM" id="MobiDB-lite"/>
    </source>
</evidence>
<keyword evidence="2" id="KW-0812">Transmembrane</keyword>
<keyword evidence="2" id="KW-1133">Transmembrane helix</keyword>
<protein>
    <submittedName>
        <fullName evidence="3">Apolipoprotein A1/A4/E domain protein</fullName>
    </submittedName>
</protein>
<gene>
    <name evidence="3" type="ORF">A7A08_00749</name>
</gene>
<feature type="region of interest" description="Disordered" evidence="1">
    <location>
        <begin position="979"/>
        <end position="1063"/>
    </location>
</feature>
<dbReference type="EMBL" id="MASI01000001">
    <property type="protein sequence ID" value="ODA68915.1"/>
    <property type="molecule type" value="Genomic_DNA"/>
</dbReference>
<accession>A0A1E2S3K3</accession>
<feature type="region of interest" description="Disordered" evidence="1">
    <location>
        <begin position="1075"/>
        <end position="1124"/>
    </location>
</feature>
<keyword evidence="4" id="KW-1185">Reference proteome</keyword>
<feature type="transmembrane region" description="Helical" evidence="2">
    <location>
        <begin position="128"/>
        <end position="150"/>
    </location>
</feature>
<name>A0A1E2S3K3_9HYPH</name>
<feature type="transmembrane region" description="Helical" evidence="2">
    <location>
        <begin position="162"/>
        <end position="183"/>
    </location>
</feature>
<dbReference type="PATRIC" id="fig|1177755.3.peg.750"/>
<keyword evidence="2" id="KW-0472">Membrane</keyword>
<reference evidence="3 4" key="1">
    <citation type="submission" date="2016-07" db="EMBL/GenBank/DDBJ databases">
        <title>Draft genome sequence of Methyloligella halotolerans C2T (VKM B-2706T=CCUG 61687T=DSM 25045T), a halotolerant polyhydroxybutyrate accumulating methylotroph.</title>
        <authorList>
            <person name="Vasilenko O.V."/>
            <person name="Doronina N.V."/>
            <person name="Poroshina M.N."/>
            <person name="Tarlachkov S.V."/>
            <person name="Trotsenko Y.A."/>
        </authorList>
    </citation>
    <scope>NUCLEOTIDE SEQUENCE [LARGE SCALE GENOMIC DNA]</scope>
    <source>
        <strain evidence="3 4">VKM B-2706</strain>
    </source>
</reference>
<dbReference type="Gene3D" id="1.20.120.20">
    <property type="entry name" value="Apolipoprotein"/>
    <property type="match status" value="1"/>
</dbReference>
<evidence type="ECO:0000256" key="2">
    <source>
        <dbReference type="SAM" id="Phobius"/>
    </source>
</evidence>
<dbReference type="SUPFAM" id="SSF58113">
    <property type="entry name" value="Apolipoprotein A-I"/>
    <property type="match status" value="1"/>
</dbReference>
<dbReference type="AlphaFoldDB" id="A0A1E2S3K3"/>
<feature type="compositionally biased region" description="Low complexity" evidence="1">
    <location>
        <begin position="65"/>
        <end position="74"/>
    </location>
</feature>
<feature type="compositionally biased region" description="Basic and acidic residues" evidence="1">
    <location>
        <begin position="1"/>
        <end position="40"/>
    </location>
</feature>
<dbReference type="OrthoDB" id="9777715at2"/>
<evidence type="ECO:0000313" key="4">
    <source>
        <dbReference type="Proteomes" id="UP000095087"/>
    </source>
</evidence>
<comment type="caution">
    <text evidence="3">The sequence shown here is derived from an EMBL/GenBank/DDBJ whole genome shotgun (WGS) entry which is preliminary data.</text>
</comment>
<dbReference type="STRING" id="1177755.A7A08_00749"/>
<proteinExistence type="predicted"/>
<sequence>MAQERARSKDAKSDDTEKSPEDKQSDAKRSRFAATDRPRPDASGAPSGKRRISLTERLQQRKATETPAAPAAPELKAERDEEPDAAQPARRRPAGPPPRRLATPANDDLPSIGGLIFSLQQKPSSTPFVVAAVASAVWFVIGGFLSYGLLTSESLSTTPSTLAAAMAIVIPIAIFWFLALLVWRAQELRLMASAMTEVAVRLAEPDKLAEQSVASLGQVIRRQVAAMNDGISRAIGRASELEALVHNEVAALERSYGDNETRVRGLISELASEREALLNNSDRVSASLKGVGQQVAKDIAAATNEIDKNLADRGLKLTQLLVARSNEAAQEVYKVQDAIAAKMPGLLQELGKEQLGLTKLVEDAVNNLAALEGAVGSRTEQFDRVMQERSAGFAMSLAERIQGLESLVEDGTRRIETTMQERSDILESRLQERANALGSQIDRGAQTLVKTLEDGTEVFAVSADQSITGLESALRSRTDAFTSSINQGAVALDRTLAERSDSVSKALNARLNAVDTAFGERAGAVAKGIDERLTAIDKILEHRTVAVAQGLDERLTLLDKAFEERGNAVNKGLDERLTLIAKTLDERGGSVTKNLDDKLALLDKTFQERGAQVSKTLDENMKAIDETFEQRTAFATKRMDERLIAMDKQLQHRAGEVAKGLDDRLKAIDTTIEQRGGAVTQGLDARLKAIDTTFQQRTGEVDQVLAKHVQGAEQTFGRQTELLHRVLSENSASLQETAAIVGKQSGQAVDVLTKQTDSLKEVSSGLLEQIHSLTQRFENQGQGILTAAKALETSNTKIDSILESRHQAIIGLLHTVNSKARELDDQMKTYVGVITNSMTEAEERAKHATQLLSRDTSHQARQAVAQIEKLRTDAQNHTARAVADLKNSFAKVIGDLGQQMEQMRGQFAHTTQGMREVARQTAGDLESLRHEMQTRMEALPEHTAQATEAIRKALANQISEIEAITPVLTSAATQGISQGLGQAAGQGSSRGQEGAYRPSSSSASKGTASSAYGGSSDYGASPYDAATPLSGETIPPVHQYDYSPVPEFDSYGRPTGGASGDIGSVASNLAEQLSGASSYSGSGYGGSGNARNTGGQGGKAGNASGRPQQPPRNAKPGGSTAPGGLRLDEIARAIDQRTAADVWQRYRSGQEGVLNRRLYTQEGQGTFDEISRRYTRDAEFRATVDRYMSDFERLLGEAEQADPEGRMLDNYLVSETGRVYLLLAHASGRLR</sequence>
<dbReference type="Proteomes" id="UP000095087">
    <property type="component" value="Unassembled WGS sequence"/>
</dbReference>
<evidence type="ECO:0000313" key="3">
    <source>
        <dbReference type="EMBL" id="ODA68915.1"/>
    </source>
</evidence>
<feature type="region of interest" description="Disordered" evidence="1">
    <location>
        <begin position="1"/>
        <end position="107"/>
    </location>
</feature>
<dbReference type="RefSeq" id="WP_069094118.1">
    <property type="nucleotide sequence ID" value="NZ_MASI01000001.1"/>
</dbReference>
<feature type="compositionally biased region" description="Gly residues" evidence="1">
    <location>
        <begin position="1082"/>
        <end position="1100"/>
    </location>
</feature>
<organism evidence="3 4">
    <name type="scientific">Methyloligella halotolerans</name>
    <dbReference type="NCBI Taxonomy" id="1177755"/>
    <lineage>
        <taxon>Bacteria</taxon>
        <taxon>Pseudomonadati</taxon>
        <taxon>Pseudomonadota</taxon>
        <taxon>Alphaproteobacteria</taxon>
        <taxon>Hyphomicrobiales</taxon>
        <taxon>Hyphomicrobiaceae</taxon>
        <taxon>Methyloligella</taxon>
    </lineage>
</organism>